<reference evidence="2" key="2">
    <citation type="submission" date="2019-10" db="EMBL/GenBank/DDBJ databases">
        <title>Conservation and host-specific expression of non-tandemly repeated heterogenous ribosome RNA gene in arbuscular mycorrhizal fungi.</title>
        <authorList>
            <person name="Maeda T."/>
            <person name="Kobayashi Y."/>
            <person name="Nakagawa T."/>
            <person name="Ezawa T."/>
            <person name="Yamaguchi K."/>
            <person name="Bino T."/>
            <person name="Nishimoto Y."/>
            <person name="Shigenobu S."/>
            <person name="Kawaguchi M."/>
        </authorList>
    </citation>
    <scope>NUCLEOTIDE SEQUENCE</scope>
    <source>
        <strain evidence="2">HR1</strain>
    </source>
</reference>
<protein>
    <submittedName>
        <fullName evidence="1">Uncharacterized protein</fullName>
    </submittedName>
</protein>
<name>A0A2Z6SFD7_9GLOM</name>
<dbReference type="AlphaFoldDB" id="A0A2Z6SFD7"/>
<dbReference type="EMBL" id="BLAL01000242">
    <property type="protein sequence ID" value="GES95537.1"/>
    <property type="molecule type" value="Genomic_DNA"/>
</dbReference>
<evidence type="ECO:0000313" key="2">
    <source>
        <dbReference type="EMBL" id="GES95537.1"/>
    </source>
</evidence>
<gene>
    <name evidence="2" type="ORF">RCL2_002219900</name>
    <name evidence="1" type="ORF">RclHR1_08230003</name>
</gene>
<organism evidence="1 3">
    <name type="scientific">Rhizophagus clarus</name>
    <dbReference type="NCBI Taxonomy" id="94130"/>
    <lineage>
        <taxon>Eukaryota</taxon>
        <taxon>Fungi</taxon>
        <taxon>Fungi incertae sedis</taxon>
        <taxon>Mucoromycota</taxon>
        <taxon>Glomeromycotina</taxon>
        <taxon>Glomeromycetes</taxon>
        <taxon>Glomerales</taxon>
        <taxon>Glomeraceae</taxon>
        <taxon>Rhizophagus</taxon>
    </lineage>
</organism>
<sequence length="81" mass="9607">MGDLHQKLSELRTCFDDGLINETEYETARNCVLEFWATSPPQPEKSFWQKLYDKAVYLKDKFMENIVRPILDRLNRLLIGN</sequence>
<evidence type="ECO:0000313" key="3">
    <source>
        <dbReference type="Proteomes" id="UP000247702"/>
    </source>
</evidence>
<dbReference type="Proteomes" id="UP000247702">
    <property type="component" value="Unassembled WGS sequence"/>
</dbReference>
<dbReference type="OrthoDB" id="2361654at2759"/>
<keyword evidence="3" id="KW-1185">Reference proteome</keyword>
<evidence type="ECO:0000313" key="1">
    <source>
        <dbReference type="EMBL" id="GBC08572.1"/>
    </source>
</evidence>
<dbReference type="EMBL" id="BEXD01004230">
    <property type="protein sequence ID" value="GBC08572.1"/>
    <property type="molecule type" value="Genomic_DNA"/>
</dbReference>
<comment type="caution">
    <text evidence="1">The sequence shown here is derived from an EMBL/GenBank/DDBJ whole genome shotgun (WGS) entry which is preliminary data.</text>
</comment>
<reference evidence="1 3" key="1">
    <citation type="submission" date="2017-11" db="EMBL/GenBank/DDBJ databases">
        <title>The genome of Rhizophagus clarus HR1 reveals common genetic basis of auxotrophy among arbuscular mycorrhizal fungi.</title>
        <authorList>
            <person name="Kobayashi Y."/>
        </authorList>
    </citation>
    <scope>NUCLEOTIDE SEQUENCE [LARGE SCALE GENOMIC DNA]</scope>
    <source>
        <strain evidence="1 3">HR1</strain>
    </source>
</reference>
<accession>A0A2Z6SFD7</accession>
<dbReference type="Proteomes" id="UP000615446">
    <property type="component" value="Unassembled WGS sequence"/>
</dbReference>
<proteinExistence type="predicted"/>